<sequence>MSASTTTASCRLKRRLPLAASKIAVTPGLHGAPGALVILTRPDAASQSYLQWYRLPAPLH</sequence>
<accession>A0A2T9K0V1</accession>
<evidence type="ECO:0000313" key="1">
    <source>
        <dbReference type="EMBL" id="PVM89589.1"/>
    </source>
</evidence>
<comment type="caution">
    <text evidence="1">The sequence shown here is derived from an EMBL/GenBank/DDBJ whole genome shotgun (WGS) entry which is preliminary data.</text>
</comment>
<dbReference type="RefSeq" id="WP_116563656.1">
    <property type="nucleotide sequence ID" value="NZ_QDKP01000003.1"/>
</dbReference>
<dbReference type="EMBL" id="QDKP01000003">
    <property type="protein sequence ID" value="PVM89589.1"/>
    <property type="molecule type" value="Genomic_DNA"/>
</dbReference>
<protein>
    <submittedName>
        <fullName evidence="1">Uncharacterized protein</fullName>
    </submittedName>
</protein>
<proteinExistence type="predicted"/>
<keyword evidence="2" id="KW-1185">Reference proteome</keyword>
<reference evidence="1 2" key="1">
    <citation type="submission" date="2018-04" db="EMBL/GenBank/DDBJ databases">
        <title>The genome sequence of Caulobacter sp. 736.</title>
        <authorList>
            <person name="Gao J."/>
            <person name="Sun J."/>
        </authorList>
    </citation>
    <scope>NUCLEOTIDE SEQUENCE [LARGE SCALE GENOMIC DNA]</scope>
    <source>
        <strain evidence="1 2">736</strain>
    </source>
</reference>
<gene>
    <name evidence="1" type="ORF">DDF65_00290</name>
</gene>
<evidence type="ECO:0000313" key="2">
    <source>
        <dbReference type="Proteomes" id="UP000244913"/>
    </source>
</evidence>
<dbReference type="AlphaFoldDB" id="A0A2T9K0V1"/>
<organism evidence="1 2">
    <name type="scientific">Caulobacter radicis</name>
    <dbReference type="NCBI Taxonomy" id="2172650"/>
    <lineage>
        <taxon>Bacteria</taxon>
        <taxon>Pseudomonadati</taxon>
        <taxon>Pseudomonadota</taxon>
        <taxon>Alphaproteobacteria</taxon>
        <taxon>Caulobacterales</taxon>
        <taxon>Caulobacteraceae</taxon>
        <taxon>Caulobacter</taxon>
    </lineage>
</organism>
<name>A0A2T9K0V1_9CAUL</name>
<dbReference type="Proteomes" id="UP000244913">
    <property type="component" value="Unassembled WGS sequence"/>
</dbReference>